<organism evidence="1">
    <name type="scientific">Cuerna arida</name>
    <dbReference type="NCBI Taxonomy" id="1464854"/>
    <lineage>
        <taxon>Eukaryota</taxon>
        <taxon>Metazoa</taxon>
        <taxon>Ecdysozoa</taxon>
        <taxon>Arthropoda</taxon>
        <taxon>Hexapoda</taxon>
        <taxon>Insecta</taxon>
        <taxon>Pterygota</taxon>
        <taxon>Neoptera</taxon>
        <taxon>Paraneoptera</taxon>
        <taxon>Hemiptera</taxon>
        <taxon>Auchenorrhyncha</taxon>
        <taxon>Membracoidea</taxon>
        <taxon>Cicadellidae</taxon>
        <taxon>Cicadellinae</taxon>
        <taxon>Proconiini</taxon>
        <taxon>Cuerna</taxon>
    </lineage>
</organism>
<protein>
    <submittedName>
        <fullName evidence="1">Uncharacterized protein</fullName>
    </submittedName>
</protein>
<feature type="non-terminal residue" evidence="1">
    <location>
        <position position="1"/>
    </location>
</feature>
<sequence>FKSNNVDEAYNFLNITLRLALNAACPQKMTRTKPKKKLTAISSEEMLNLKKDYLKALQDEILQGTEEAKARTAAKKKNYDLKLKQTKREATADYINKAT</sequence>
<evidence type="ECO:0000313" key="1">
    <source>
        <dbReference type="EMBL" id="JAS60343.1"/>
    </source>
</evidence>
<dbReference type="EMBL" id="GECZ01009426">
    <property type="protein sequence ID" value="JAS60343.1"/>
    <property type="molecule type" value="Transcribed_RNA"/>
</dbReference>
<reference evidence="1" key="1">
    <citation type="submission" date="2015-11" db="EMBL/GenBank/DDBJ databases">
        <title>De novo transcriptome assembly of four potential Pierce s Disease insect vectors from Arizona vineyards.</title>
        <authorList>
            <person name="Tassone E.E."/>
        </authorList>
    </citation>
    <scope>NUCLEOTIDE SEQUENCE</scope>
</reference>
<proteinExistence type="predicted"/>
<gene>
    <name evidence="1" type="ORF">g.49590</name>
</gene>
<name>A0A1B6GDG6_9HEMI</name>
<accession>A0A1B6GDG6</accession>
<dbReference type="AlphaFoldDB" id="A0A1B6GDG6"/>
<feature type="non-terminal residue" evidence="1">
    <location>
        <position position="99"/>
    </location>
</feature>